<protein>
    <submittedName>
        <fullName evidence="3">GH15 family glucan-1,4-alpha-glucosidase</fullName>
    </submittedName>
</protein>
<dbReference type="Pfam" id="PF19291">
    <property type="entry name" value="TREH_N"/>
    <property type="match status" value="1"/>
</dbReference>
<evidence type="ECO:0000259" key="1">
    <source>
        <dbReference type="Pfam" id="PF00723"/>
    </source>
</evidence>
<dbReference type="PANTHER" id="PTHR31616">
    <property type="entry name" value="TREHALASE"/>
    <property type="match status" value="1"/>
</dbReference>
<dbReference type="OrthoDB" id="3902805at2"/>
<dbReference type="Pfam" id="PF00723">
    <property type="entry name" value="Glyco_hydro_15"/>
    <property type="match status" value="1"/>
</dbReference>
<name>A0A2W7NCC1_9BACT</name>
<evidence type="ECO:0000259" key="2">
    <source>
        <dbReference type="Pfam" id="PF19291"/>
    </source>
</evidence>
<dbReference type="AlphaFoldDB" id="A0A2W7NCC1"/>
<proteinExistence type="predicted"/>
<evidence type="ECO:0000313" key="3">
    <source>
        <dbReference type="EMBL" id="PZX14384.1"/>
    </source>
</evidence>
<dbReference type="SUPFAM" id="SSF48208">
    <property type="entry name" value="Six-hairpin glycosidases"/>
    <property type="match status" value="1"/>
</dbReference>
<gene>
    <name evidence="3" type="ORF">LX69_02397</name>
</gene>
<dbReference type="Gene3D" id="1.50.10.10">
    <property type="match status" value="1"/>
</dbReference>
<dbReference type="EMBL" id="QKZK01000020">
    <property type="protein sequence ID" value="PZX14384.1"/>
    <property type="molecule type" value="Genomic_DNA"/>
</dbReference>
<dbReference type="GO" id="GO:0004553">
    <property type="term" value="F:hydrolase activity, hydrolyzing O-glycosyl compounds"/>
    <property type="evidence" value="ECO:0007669"/>
    <property type="project" value="TreeGrafter"/>
</dbReference>
<organism evidence="3 4">
    <name type="scientific">Breznakibacter xylanolyticus</name>
    <dbReference type="NCBI Taxonomy" id="990"/>
    <lineage>
        <taxon>Bacteria</taxon>
        <taxon>Pseudomonadati</taxon>
        <taxon>Bacteroidota</taxon>
        <taxon>Bacteroidia</taxon>
        <taxon>Marinilabiliales</taxon>
        <taxon>Marinilabiliaceae</taxon>
        <taxon>Breznakibacter</taxon>
    </lineage>
</organism>
<dbReference type="InterPro" id="IPR045582">
    <property type="entry name" value="Trehalase-like_N"/>
</dbReference>
<dbReference type="RefSeq" id="WP_111446253.1">
    <property type="nucleotide sequence ID" value="NZ_QKZK01000020.1"/>
</dbReference>
<reference evidence="3 4" key="1">
    <citation type="submission" date="2018-06" db="EMBL/GenBank/DDBJ databases">
        <title>Genomic Encyclopedia of Archaeal and Bacterial Type Strains, Phase II (KMG-II): from individual species to whole genera.</title>
        <authorList>
            <person name="Goeker M."/>
        </authorList>
    </citation>
    <scope>NUCLEOTIDE SEQUENCE [LARGE SCALE GENOMIC DNA]</scope>
    <source>
        <strain evidence="3 4">DSM 6779</strain>
    </source>
</reference>
<accession>A0A2W7NCC1</accession>
<dbReference type="GO" id="GO:0005975">
    <property type="term" value="P:carbohydrate metabolic process"/>
    <property type="evidence" value="ECO:0007669"/>
    <property type="project" value="InterPro"/>
</dbReference>
<feature type="domain" description="GH15-like" evidence="1">
    <location>
        <begin position="222"/>
        <end position="582"/>
    </location>
</feature>
<feature type="domain" description="Trehalase-like N-terminal" evidence="2">
    <location>
        <begin position="8"/>
        <end position="142"/>
    </location>
</feature>
<sequence length="615" mass="71599">MNNLHYGVIGNCKSAALILKNGSIDWFCVPKFDSPSMFARILDEKKGGSWGIDVKDLKTTSQRYEFRTNILITTFVSETGVIEIHDFMPRYLSESGEIYNPCDIVRYIRLVSGVCSIRVNFDPRMEYAHPQTHVDVRTDYIKAFTIGKEYESVYLYTDLPKQDVVNGNWIDINEDRFMLLCYNQKLLRQDIQRTNLKLQRTKVYWLNWAERTTRYKFFTEEIIRSALVLKMLSYDKTGAILAALTTSLPETVGEERNWDYRFCWIRDASMVIRIMSQLGHVKMAQKYLRYIIGLLPEKGHKMQIMYGIDGERKLTEKTLSHLSGYANSRPVRVGNAAYHQKQNDIYGILMDVIHQHFKLYTTTLEFGEDLWTVVRSIMRTVSKNWQKPDRGIWELRNENRHFVFSKVLCWMAADRGVKIAEILNQPRYIERWTLLREEIRNDILRNGWSESRQSFTQAYGFEDMDASLLLMETYGFLPASDERFRKTVEAIAEDLSNNGLLYRYKNKDDFGLPQSAFTICTFWLINALFKIGKHDDARRRFVQLLKSGNHLGLFSEDLDFKTRRLLGNFPQAYSHLALIETAVTVSGIEMGEDEKILSSLMSDETTSLSHAQTGV</sequence>
<evidence type="ECO:0000313" key="4">
    <source>
        <dbReference type="Proteomes" id="UP000249239"/>
    </source>
</evidence>
<keyword evidence="4" id="KW-1185">Reference proteome</keyword>
<dbReference type="PANTHER" id="PTHR31616:SF0">
    <property type="entry name" value="GLUCAN 1,4-ALPHA-GLUCOSIDASE"/>
    <property type="match status" value="1"/>
</dbReference>
<dbReference type="InterPro" id="IPR012341">
    <property type="entry name" value="6hp_glycosidase-like_sf"/>
</dbReference>
<comment type="caution">
    <text evidence="3">The sequence shown here is derived from an EMBL/GenBank/DDBJ whole genome shotgun (WGS) entry which is preliminary data.</text>
</comment>
<dbReference type="Proteomes" id="UP000249239">
    <property type="component" value="Unassembled WGS sequence"/>
</dbReference>
<dbReference type="InterPro" id="IPR011613">
    <property type="entry name" value="GH15-like"/>
</dbReference>
<dbReference type="InterPro" id="IPR008928">
    <property type="entry name" value="6-hairpin_glycosidase_sf"/>
</dbReference>